<name>A0AAV4SLE8_9ARAC</name>
<reference evidence="2 3" key="1">
    <citation type="submission" date="2021-06" db="EMBL/GenBank/DDBJ databases">
        <title>Caerostris darwini draft genome.</title>
        <authorList>
            <person name="Kono N."/>
            <person name="Arakawa K."/>
        </authorList>
    </citation>
    <scope>NUCLEOTIDE SEQUENCE [LARGE SCALE GENOMIC DNA]</scope>
</reference>
<accession>A0AAV4SLE8</accession>
<evidence type="ECO:0000313" key="2">
    <source>
        <dbReference type="EMBL" id="GIY35258.1"/>
    </source>
</evidence>
<protein>
    <recommendedName>
        <fullName evidence="1">Tubuliform egg casing silk strands structural domain-containing protein</fullName>
    </recommendedName>
</protein>
<evidence type="ECO:0000259" key="1">
    <source>
        <dbReference type="Pfam" id="PF12042"/>
    </source>
</evidence>
<sequence>MTLFRDERLYPAVKDFENNFLSLILTQQVNSVQETKIAEIIYSAMDLTPANNMHEYDKIKLYSANFAFLAAEKLYQKFKPYSNIDPSCKDIKLFRVILQAFKKVDKIIADDSRLSALAYQRSYDKKAPKPLPVFSNRLGRSSDSPRSLTSLFKDKAFVESSDLLSNNHVMNRGLIRTSSEVVIKTIKPSKAHANYDSINKSPIIIIFSNKLQKHLESSKLFSLVFNYNLPMDLAKEYAICFAKSVAGVRELSFLHQSFISNIFTTDGFTGIQNSTTKFYAQMFSSKISKLIKDIYSQINPDLEFFVSSLSNSIMSAFSNIFFHGCAEEKLKTYISMENVKHHELSSNEYFSLNQLEFAFSVTEKLDEFFKDNFSGDKRSVILALKLTLFPLTKTFKISESLFFPEFEKSLTLFKQSSVKQLASFMVESFRENFAKIKKRDFDQQNSKRYLNTYRQELSDYFETHIQSPQNLYRFEIYQKKNIYKENPGLPLIFTKQIHQTLLSSKVFEDVHRLLKMYDKPKPVSSFCAFVITYHLSNILELDGVKILKLVDLFVEIFNSDTQIKEIYAQNFAIQLSFWFTSNGLLTQYPTLTYPTFLVDCFLNYVRSCHFLESKERDHGNHYRHKRDAAFSIQIDNETLSPPISISSPEFKQKLFFPLMDIEVHPNKFLNQSKSVRKETTRVEKVSDSMSLMPLKESFKSLLYYNLMSSSVFKEVMYNSTNNSCEITYTRGIASNLLKYYPWSILNETVITNALLQDFPFMGDGQETPDFADIFASRISDLAEKYSLIEKNRLNEVATATVNSITSYLTKRLSNDYFKFGDKNKCKSDADSVFTNSVTKEKHLINHTLTKSVKYKGRGEFFNEEPNILPDLENRTDRLSSEFAKILQKNLISSDIFKKAFYDGLPFPVASAYAFSMAKSLSNRSELKAITESEFSIAFETALDLVGTKASMQAYSENFSSEISKLLGRKRLLLEASLKEKADFIANVIVHGLPVEKVSPELKTFSQNLGENNNAEVGYLKTKNDKEKTIITQSQIDFSKSIRSHLKNCTNFTSTFYTGFSRDKATRYFFEIAEVFESKLSLNQSLISLFNQNFERDIKLLNEYPKTDDYINFMIMKITWLFTSYGIIKEIHPIKLSEVAVDVIKLALYREKQVENYCLDFGMAHEKDNILILGELLCYKLLSSKIFKNSFRNMTPREISAAYAFSMAESLLKGFKSLPESAISVAFVKGMFSVKQNPSTKKYAAAFAFEIAHVFDTYETLSWDKIREYVESISQAMLSGLPADISTKEEKQTNNIIHKEQDNDTLSNLSLRFGKQEENLTSIDILGYQLLTSELFNETFNGSMSFQKSFELSEVISQAVINISESKIVGKLTYSLPYYAAIRNKLSFPPDYAESISKVSIQILKELNDISENEEIQIALKSADVIIKALETRMNDKNSQLNLDYTPNCSVLLSDLKKIGKNSIADKLATRKFTNICSNTISKLVHYNFMSSKLFKQFFLSIRFDKYNSHTENILTNCITNSSAFPRIEGRPSPESYINALMVAKHNVTIETFSHSLSNVSTIMELENHISYATGMVSIATRLSNMVLKCISKLRRIDKLHTEIHQTTQHPYKHTIVPQLELEQVDSNSENINVDNDSESIDSFSILNNNSSNDDDSQEILKLLHSNQEVLSLTSNSLQTSLLTYNTKEKHEMKIESMKNEKTIVLFYRFLFYNLRTSRAFQPYLLQDLKQVPTENLALAMSKYIANIPDFSSISEQHSFQVYNMSLNLIRNESDPMKFANQLSLASTNLLLYYDLLETNKLISQAALVSIVINKAIFYVTGKFDDKYNLNASDKTKQITRITQAKNPSLKLETAKFGGSRQDKGSSGSEELLFNEILFSGLSSSRLFSKVFNSNLTLEFTAECFPQLVKQLSKVMKHCFVRRKYMNLYKKILMLTEKKANTIDYVKIFTDFLYQILKFSECIQSEKLPYQAFDMFNALSTGLSRCLVLKERISSKKYILTEANQAAMKFETFLNSFCAYSHHFCQVFNPWISQAHAQFYGRAMANSISKVHAFSAVLQKFLTYTYVKELKKIEAASCSIYAKLFSVHTTNVIKSHLISSRAVFQASVTFAAMDKGIQTTRHRLSEIYSVPLDEVISFNLFWDSFGEVNISLLKNIIYNTPTATTITKAKESKTLTSTFKKLLTYNLLSSKLFIRSFNNNTTIMRASKYAFAIANSVSDVIKPTSVSMELIQAFDISFFRLQRHTSTGTYASIFSSIISDIFNQKNILTSTKLQPLSINVSYAINSALFSVSSMKRLPRKLLLLERAKKETLIASTKGKDKLKQIQISQHNRQTSLEVSHDMLFEESLKLILLSSDILKKYSQLPSECSESRLHAIKMAEILKGQLKIDMEPFQSLVESYNAVLSSLHKRSDVEQGVLEIASITSGMLKNLNFTDPSEVISQAVLISNKLNLAISASISIQCNNENLKNISSIKTETNEIIPETKIFRNTLHANLESFIEYFLRTSCSNYITIYAEEIAKSLASVVKNIHSTDQYLLIELLKDALSTQKLVVTSDNNLRNISSIIANFLKLKSFIIRNRLITQAVTISHILRKAVFRTIIKAQSNLKSLCVNKPEISAKIVFKESLEHNLLSSKNFMDFFGCDKHVIDLKTCSFELSKALNSTIQMRPDEFSHLQKNLSNILLEIRSMKNRRIFAAAVAIVTTSIYDEKNILIKSRAVQQAALISYVLIEGVQKSSQNCEINTTSYSTHKIFKPLKKQLVSEKTVYVNTTNNFCNDSFKNISTIYRQDYCLGRNDLKQNEVSKETKSMSVEIRFTDSLTYNIISSQMVNKIIEFQSNCQNSTFYTFKIVDSIANLSKVDANSTQILSKTFDEILSLKVDVKYKDQLARKIASVTTEILSKQRLLNTSRLVTQAAFISNIMIKSIANAFEVCSNDGSRVKKVETSILGDETFNKSLFYNLQTQTPLGFFLQNASHNEVTVLIKAMLKFLISALKKTRSQDDNELLHSTLYEMFLKEKAKNHSNVNEAIVSSVITSFLKQKNYLMVGRSVTQAAIIGNALTKGILIAILEPNLFSEDSLNELNSSTETVFQEYLEHNLLSSNIFTNFFHRKKDVSELKNCASEITSSIKSFTNLSLNETELFQNAITDLFLLVKNKKSAKIYAKIISRVVSHLLKKQHIFEKSRIALQAASIASALLKGISRTTKKLPLTKRSYFQESFTKIVSPDIHDHLQEKFHSALQYNMLSSKIFNLLRYTRTWTEIDLYAGEMSKSIAILTNNRELKYKSLQMEFKRILNSVDNKTLESYVRAISFATTIFLTKENFLVSNRLVIDAAVVNSSLRSGIVKAVRKHIEILSSSYSSVAAEMTSYVFPKNEKQKCYLIFREIFHYNLMSFSSCKIAFSSHSNKVTSRSTEFIVDIVTFIAELISIDDTKLILLKDTLKDTLRSFSMKINLNVFLYATSSITAEEFCENREVEFSRLVHETVSYSKILCDRISMMPSKENKKDLNFPNYKSNVVLKNGTWHDLTRIELENSLYQSLLSSSLLQTFYLCGCNSRQLSLLAAQLSGAVYSLHKSSMLKQLSLQKKLVRNLSASNNKCEKLNIRALASTMTLFILDENTSKNNNLIFQSSNFSNDFKNAIEKAMTSNNTLPFNSVLFPQRSSKLVNNYCQANAVNNRHVSSEIEKESIRNSMTCELFVTDNANTPQNRYITSLYYNLMSARVFRAAFKPGIPKEIAYNFTTTVAHAVADSAQCSTYNKMTLERFYHNALLFLHPKNETKDFACTIALTTALVCYEPKLERNASLIATFISNAICKSLQIFFLKTSFQPNIMEIT</sequence>
<dbReference type="EMBL" id="BPLQ01008153">
    <property type="protein sequence ID" value="GIY35258.1"/>
    <property type="molecule type" value="Genomic_DNA"/>
</dbReference>
<comment type="caution">
    <text evidence="2">The sequence shown here is derived from an EMBL/GenBank/DDBJ whole genome shotgun (WGS) entry which is preliminary data.</text>
</comment>
<dbReference type="InterPro" id="IPR043070">
    <property type="entry name" value="Spidroin_repeat"/>
</dbReference>
<evidence type="ECO:0000313" key="3">
    <source>
        <dbReference type="Proteomes" id="UP001054837"/>
    </source>
</evidence>
<proteinExistence type="predicted"/>
<dbReference type="Pfam" id="PF12042">
    <property type="entry name" value="RP1-2"/>
    <property type="match status" value="1"/>
</dbReference>
<dbReference type="Gene3D" id="1.10.274.60">
    <property type="entry name" value="Spidroin, repetitive domain"/>
    <property type="match status" value="5"/>
</dbReference>
<dbReference type="Proteomes" id="UP001054837">
    <property type="component" value="Unassembled WGS sequence"/>
</dbReference>
<dbReference type="InterPro" id="IPR021915">
    <property type="entry name" value="RP1-2"/>
</dbReference>
<organism evidence="2 3">
    <name type="scientific">Caerostris darwini</name>
    <dbReference type="NCBI Taxonomy" id="1538125"/>
    <lineage>
        <taxon>Eukaryota</taxon>
        <taxon>Metazoa</taxon>
        <taxon>Ecdysozoa</taxon>
        <taxon>Arthropoda</taxon>
        <taxon>Chelicerata</taxon>
        <taxon>Arachnida</taxon>
        <taxon>Araneae</taxon>
        <taxon>Araneomorphae</taxon>
        <taxon>Entelegynae</taxon>
        <taxon>Araneoidea</taxon>
        <taxon>Araneidae</taxon>
        <taxon>Caerostris</taxon>
    </lineage>
</organism>
<keyword evidence="3" id="KW-1185">Reference proteome</keyword>
<gene>
    <name evidence="2" type="primary">AVEN_194491_1</name>
    <name evidence="2" type="ORF">CDAR_182801</name>
</gene>
<feature type="domain" description="Tubuliform egg casing silk strands structural" evidence="1">
    <location>
        <begin position="3081"/>
        <end position="3196"/>
    </location>
</feature>